<dbReference type="PANTHER" id="PTHR40644">
    <property type="entry name" value="UPF0653 PROTEIN C607.02C"/>
    <property type="match status" value="1"/>
</dbReference>
<sequence length="261" mass="28352">MPNKKRRNKSAPALDFELPPTTLASTTNLSSTKSRLRAKRNRRAKNTFESQDDTPKAFTRLLAFAAGTRRLPKGPDNGRPPPSKKRKTADPDPKDAKEQKMKDAADQLTIQPGESLSEFNRRVDASLPVDLKVAREPRKPKAKKAADAAKAAPAPELEDEGDYSDGEGGGGGGRKRRRAASPDPWAILASKREAPKFGDVAPAPPSLARPREVLHSRGIVDVDGVPKSAGSRARREGLAVERKGVVEAYRKLMQGKRGEEV</sequence>
<reference evidence="2 3" key="1">
    <citation type="journal article" date="2018" name="Nat. Ecol. Evol.">
        <title>Pezizomycetes genomes reveal the molecular basis of ectomycorrhizal truffle lifestyle.</title>
        <authorList>
            <person name="Murat C."/>
            <person name="Payen T."/>
            <person name="Noel B."/>
            <person name="Kuo A."/>
            <person name="Morin E."/>
            <person name="Chen J."/>
            <person name="Kohler A."/>
            <person name="Krizsan K."/>
            <person name="Balestrini R."/>
            <person name="Da Silva C."/>
            <person name="Montanini B."/>
            <person name="Hainaut M."/>
            <person name="Levati E."/>
            <person name="Barry K.W."/>
            <person name="Belfiori B."/>
            <person name="Cichocki N."/>
            <person name="Clum A."/>
            <person name="Dockter R.B."/>
            <person name="Fauchery L."/>
            <person name="Guy J."/>
            <person name="Iotti M."/>
            <person name="Le Tacon F."/>
            <person name="Lindquist E.A."/>
            <person name="Lipzen A."/>
            <person name="Malagnac F."/>
            <person name="Mello A."/>
            <person name="Molinier V."/>
            <person name="Miyauchi S."/>
            <person name="Poulain J."/>
            <person name="Riccioni C."/>
            <person name="Rubini A."/>
            <person name="Sitrit Y."/>
            <person name="Splivallo R."/>
            <person name="Traeger S."/>
            <person name="Wang M."/>
            <person name="Zifcakova L."/>
            <person name="Wipf D."/>
            <person name="Zambonelli A."/>
            <person name="Paolocci F."/>
            <person name="Nowrousian M."/>
            <person name="Ottonello S."/>
            <person name="Baldrian P."/>
            <person name="Spatafora J.W."/>
            <person name="Henrissat B."/>
            <person name="Nagy L.G."/>
            <person name="Aury J.M."/>
            <person name="Wincker P."/>
            <person name="Grigoriev I.V."/>
            <person name="Bonfante P."/>
            <person name="Martin F.M."/>
        </authorList>
    </citation>
    <scope>NUCLEOTIDE SEQUENCE [LARGE SCALE GENOMIC DNA]</scope>
    <source>
        <strain evidence="2 3">CCBAS932</strain>
    </source>
</reference>
<dbReference type="AlphaFoldDB" id="A0A3N4KU57"/>
<feature type="compositionally biased region" description="Basic and acidic residues" evidence="1">
    <location>
        <begin position="132"/>
        <end position="147"/>
    </location>
</feature>
<evidence type="ECO:0000313" key="3">
    <source>
        <dbReference type="Proteomes" id="UP000277580"/>
    </source>
</evidence>
<evidence type="ECO:0000313" key="2">
    <source>
        <dbReference type="EMBL" id="RPB09315.1"/>
    </source>
</evidence>
<feature type="compositionally biased region" description="Polar residues" evidence="1">
    <location>
        <begin position="108"/>
        <end position="118"/>
    </location>
</feature>
<dbReference type="EMBL" id="ML119153">
    <property type="protein sequence ID" value="RPB09315.1"/>
    <property type="molecule type" value="Genomic_DNA"/>
</dbReference>
<dbReference type="OrthoDB" id="5876637at2759"/>
<accession>A0A3N4KU57</accession>
<proteinExistence type="predicted"/>
<feature type="compositionally biased region" description="Basic and acidic residues" evidence="1">
    <location>
        <begin position="88"/>
        <end position="105"/>
    </location>
</feature>
<gene>
    <name evidence="2" type="ORF">P167DRAFT_608108</name>
</gene>
<dbReference type="Proteomes" id="UP000277580">
    <property type="component" value="Unassembled WGS sequence"/>
</dbReference>
<dbReference type="PANTHER" id="PTHR40644:SF1">
    <property type="entry name" value="UPF0653 PROTEIN C607.02C"/>
    <property type="match status" value="1"/>
</dbReference>
<keyword evidence="3" id="KW-1185">Reference proteome</keyword>
<evidence type="ECO:0000256" key="1">
    <source>
        <dbReference type="SAM" id="MobiDB-lite"/>
    </source>
</evidence>
<name>A0A3N4KU57_9PEZI</name>
<feature type="compositionally biased region" description="Low complexity" evidence="1">
    <location>
        <begin position="18"/>
        <end position="32"/>
    </location>
</feature>
<feature type="region of interest" description="Disordered" evidence="1">
    <location>
        <begin position="1"/>
        <end position="212"/>
    </location>
</feature>
<dbReference type="InParanoid" id="A0A3N4KU57"/>
<organism evidence="2 3">
    <name type="scientific">Morchella conica CCBAS932</name>
    <dbReference type="NCBI Taxonomy" id="1392247"/>
    <lineage>
        <taxon>Eukaryota</taxon>
        <taxon>Fungi</taxon>
        <taxon>Dikarya</taxon>
        <taxon>Ascomycota</taxon>
        <taxon>Pezizomycotina</taxon>
        <taxon>Pezizomycetes</taxon>
        <taxon>Pezizales</taxon>
        <taxon>Morchellaceae</taxon>
        <taxon>Morchella</taxon>
    </lineage>
</organism>
<feature type="compositionally biased region" description="Acidic residues" evidence="1">
    <location>
        <begin position="156"/>
        <end position="165"/>
    </location>
</feature>
<feature type="compositionally biased region" description="Basic residues" evidence="1">
    <location>
        <begin position="34"/>
        <end position="45"/>
    </location>
</feature>
<protein>
    <submittedName>
        <fullName evidence="2">Uncharacterized protein</fullName>
    </submittedName>
</protein>